<proteinExistence type="predicted"/>
<keyword evidence="1" id="KW-0472">Membrane</keyword>
<dbReference type="OrthoDB" id="1439752at2"/>
<keyword evidence="3" id="KW-1185">Reference proteome</keyword>
<protein>
    <submittedName>
        <fullName evidence="2">Uncharacterized protein</fullName>
    </submittedName>
</protein>
<organism evidence="2 3">
    <name type="scientific">Flavivirga rizhaonensis</name>
    <dbReference type="NCBI Taxonomy" id="2559571"/>
    <lineage>
        <taxon>Bacteria</taxon>
        <taxon>Pseudomonadati</taxon>
        <taxon>Bacteroidota</taxon>
        <taxon>Flavobacteriia</taxon>
        <taxon>Flavobacteriales</taxon>
        <taxon>Flavobacteriaceae</taxon>
        <taxon>Flavivirga</taxon>
    </lineage>
</organism>
<dbReference type="EMBL" id="SRSO01000006">
    <property type="protein sequence ID" value="TGV03631.1"/>
    <property type="molecule type" value="Genomic_DNA"/>
</dbReference>
<dbReference type="AlphaFoldDB" id="A0A4S1DZ81"/>
<name>A0A4S1DZ81_9FLAO</name>
<dbReference type="Proteomes" id="UP000307602">
    <property type="component" value="Unassembled WGS sequence"/>
</dbReference>
<evidence type="ECO:0000313" key="2">
    <source>
        <dbReference type="EMBL" id="TGV03631.1"/>
    </source>
</evidence>
<comment type="caution">
    <text evidence="2">The sequence shown here is derived from an EMBL/GenBank/DDBJ whole genome shotgun (WGS) entry which is preliminary data.</text>
</comment>
<sequence length="155" mass="17443">MITGETEAIIQRQLGEEDYDEFFGSRKKRKARRAKRAAKKVERRSAPKRIERKAKRKVFFSKLGQAYQGLGGATALGAAIDTITKPTTVSKYPLTNNEVSEDYSISVGASNDDPLPDKKQFPIKYIIVGSVVFIGIIGVIVYANKKKKLRMQQYR</sequence>
<feature type="transmembrane region" description="Helical" evidence="1">
    <location>
        <begin position="125"/>
        <end position="143"/>
    </location>
</feature>
<accession>A0A4S1DZ81</accession>
<evidence type="ECO:0000256" key="1">
    <source>
        <dbReference type="SAM" id="Phobius"/>
    </source>
</evidence>
<keyword evidence="1" id="KW-1133">Transmembrane helix</keyword>
<evidence type="ECO:0000313" key="3">
    <source>
        <dbReference type="Proteomes" id="UP000307602"/>
    </source>
</evidence>
<dbReference type="RefSeq" id="WP_135876325.1">
    <property type="nucleotide sequence ID" value="NZ_SRSO01000006.1"/>
</dbReference>
<keyword evidence="1" id="KW-0812">Transmembrane</keyword>
<gene>
    <name evidence="2" type="ORF">EM932_06290</name>
</gene>
<reference evidence="2 3" key="1">
    <citation type="submission" date="2019-04" db="EMBL/GenBank/DDBJ databases">
        <authorList>
            <person name="Liu A."/>
        </authorList>
    </citation>
    <scope>NUCLEOTIDE SEQUENCE [LARGE SCALE GENOMIC DNA]</scope>
    <source>
        <strain evidence="2 3">RZ03</strain>
    </source>
</reference>